<evidence type="ECO:0000313" key="1">
    <source>
        <dbReference type="EMBL" id="RVW76860.1"/>
    </source>
</evidence>
<comment type="caution">
    <text evidence="1">The sequence shown here is derived from an EMBL/GenBank/DDBJ whole genome shotgun (WGS) entry which is preliminary data.</text>
</comment>
<dbReference type="AlphaFoldDB" id="A0A438GXC3"/>
<accession>A0A438GXC3</accession>
<dbReference type="EMBL" id="QGNW01000322">
    <property type="protein sequence ID" value="RVW76860.1"/>
    <property type="molecule type" value="Genomic_DNA"/>
</dbReference>
<sequence>MIASARDPLKSTPLLFRATLTFTSSFGLQLRVFRDQYEFEDWFFILSMDLPSWVKVEGRLVRTPVRSDMDQQSVTVDQFTTAIASIQKALTNLKHEMGSQQSKQPITQDESEVIPPTVVHTIVPKNTHAHMDRIKQHIKQLRVSNSSVVWDNLDSILMANLPAKLRMLDIESIERLPISYPALAQPCYAAQIIERPPALYPRLRPLPQPILPQFKMDLHCAYHQGSGHETDCYIALRHAIQDLIDQGLVHLGKPSVTTNPLPTHTSHVVSPPAGVDESYEVDGVISDTQTSTPFRLVPDTPPVQLTTVGSLIRPCYNIQSPFILSRDPNETITQDVQYVIRRGRVVQQQPPIVARPLESDVTQEDTR</sequence>
<reference evidence="1 2" key="1">
    <citation type="journal article" date="2018" name="PLoS Genet.">
        <title>Population sequencing reveals clonal diversity and ancestral inbreeding in the grapevine cultivar Chardonnay.</title>
        <authorList>
            <person name="Roach M.J."/>
            <person name="Johnson D.L."/>
            <person name="Bohlmann J."/>
            <person name="van Vuuren H.J."/>
            <person name="Jones S.J."/>
            <person name="Pretorius I.S."/>
            <person name="Schmidt S.A."/>
            <person name="Borneman A.R."/>
        </authorList>
    </citation>
    <scope>NUCLEOTIDE SEQUENCE [LARGE SCALE GENOMIC DNA]</scope>
    <source>
        <strain evidence="2">cv. Chardonnay</strain>
        <tissue evidence="1">Leaf</tissue>
    </source>
</reference>
<proteinExistence type="predicted"/>
<dbReference type="Proteomes" id="UP000288805">
    <property type="component" value="Unassembled WGS sequence"/>
</dbReference>
<evidence type="ECO:0000313" key="2">
    <source>
        <dbReference type="Proteomes" id="UP000288805"/>
    </source>
</evidence>
<name>A0A438GXC3_VITVI</name>
<gene>
    <name evidence="1" type="ORF">CK203_043046</name>
</gene>
<organism evidence="1 2">
    <name type="scientific">Vitis vinifera</name>
    <name type="common">Grape</name>
    <dbReference type="NCBI Taxonomy" id="29760"/>
    <lineage>
        <taxon>Eukaryota</taxon>
        <taxon>Viridiplantae</taxon>
        <taxon>Streptophyta</taxon>
        <taxon>Embryophyta</taxon>
        <taxon>Tracheophyta</taxon>
        <taxon>Spermatophyta</taxon>
        <taxon>Magnoliopsida</taxon>
        <taxon>eudicotyledons</taxon>
        <taxon>Gunneridae</taxon>
        <taxon>Pentapetalae</taxon>
        <taxon>rosids</taxon>
        <taxon>Vitales</taxon>
        <taxon>Vitaceae</taxon>
        <taxon>Viteae</taxon>
        <taxon>Vitis</taxon>
    </lineage>
</organism>
<protein>
    <submittedName>
        <fullName evidence="1">Uncharacterized protein</fullName>
    </submittedName>
</protein>